<feature type="transmembrane region" description="Helical" evidence="5">
    <location>
        <begin position="171"/>
        <end position="187"/>
    </location>
</feature>
<keyword evidence="3 5" id="KW-1133">Transmembrane helix</keyword>
<evidence type="ECO:0000259" key="6">
    <source>
        <dbReference type="Pfam" id="PF24456"/>
    </source>
</evidence>
<evidence type="ECO:0000256" key="4">
    <source>
        <dbReference type="ARBA" id="ARBA00023136"/>
    </source>
</evidence>
<evidence type="ECO:0000256" key="3">
    <source>
        <dbReference type="ARBA" id="ARBA00022989"/>
    </source>
</evidence>
<dbReference type="EMBL" id="HBUF01372224">
    <property type="protein sequence ID" value="CAG6726730.1"/>
    <property type="molecule type" value="Transcribed_RNA"/>
</dbReference>
<dbReference type="EMBL" id="HBUF01061012">
    <property type="protein sequence ID" value="CAG6625845.1"/>
    <property type="molecule type" value="Transcribed_RNA"/>
</dbReference>
<evidence type="ECO:0000313" key="7">
    <source>
        <dbReference type="EMBL" id="CAG6726729.1"/>
    </source>
</evidence>
<dbReference type="EMBL" id="HBUF01061014">
    <property type="protein sequence ID" value="CAG6625851.1"/>
    <property type="molecule type" value="Transcribed_RNA"/>
</dbReference>
<evidence type="ECO:0000256" key="5">
    <source>
        <dbReference type="SAM" id="Phobius"/>
    </source>
</evidence>
<feature type="transmembrane region" description="Helical" evidence="5">
    <location>
        <begin position="147"/>
        <end position="165"/>
    </location>
</feature>
<feature type="domain" description="RETREG1-3/ARL6IP-like N-terminal reticulon-homology" evidence="6">
    <location>
        <begin position="38"/>
        <end position="198"/>
    </location>
</feature>
<organism evidence="7">
    <name type="scientific">Cacopsylla melanoneura</name>
    <dbReference type="NCBI Taxonomy" id="428564"/>
    <lineage>
        <taxon>Eukaryota</taxon>
        <taxon>Metazoa</taxon>
        <taxon>Ecdysozoa</taxon>
        <taxon>Arthropoda</taxon>
        <taxon>Hexapoda</taxon>
        <taxon>Insecta</taxon>
        <taxon>Pterygota</taxon>
        <taxon>Neoptera</taxon>
        <taxon>Paraneoptera</taxon>
        <taxon>Hemiptera</taxon>
        <taxon>Sternorrhyncha</taxon>
        <taxon>Psylloidea</taxon>
        <taxon>Psyllidae</taxon>
        <taxon>Psyllinae</taxon>
        <taxon>Cacopsylla</taxon>
    </lineage>
</organism>
<sequence length="219" mass="25003">MTTSFINQHLGLSPSNPKSFDEVDASAMKKLKSSLEPYSVELGFLYKQLHWKKIEDSYPIAIFTSVLYLGVWQFSIPLLCLFFVSLQVLVILDYFHAKLGFNSKKHDGISTESLLKEFDELCRSLLVTKQYMRNMVHSYFVYKEENPFGLCGLTSALLICLAVLSKLMGDILFSFLVLNLVLYYPGLKANGYVNRASVWFFTNVTNVLRAFQGKKEKST</sequence>
<dbReference type="EMBL" id="HBUF01061015">
    <property type="protein sequence ID" value="CAG6625854.1"/>
    <property type="molecule type" value="Transcribed_RNA"/>
</dbReference>
<dbReference type="EMBL" id="HBUF01372222">
    <property type="protein sequence ID" value="CAG6726728.1"/>
    <property type="molecule type" value="Transcribed_RNA"/>
</dbReference>
<dbReference type="PANTHER" id="PTHR20952">
    <property type="entry name" value="ADP-RIBOSYLATION-LIKE FACTOR 6-INTERACTING PROTEIN"/>
    <property type="match status" value="1"/>
</dbReference>
<protein>
    <recommendedName>
        <fullName evidence="6">RETREG1-3/ARL6IP-like N-terminal reticulon-homology domain-containing protein</fullName>
    </recommendedName>
</protein>
<dbReference type="EMBL" id="HBUF01061013">
    <property type="protein sequence ID" value="CAG6625848.1"/>
    <property type="molecule type" value="Transcribed_RNA"/>
</dbReference>
<dbReference type="EMBL" id="HBUF01372223">
    <property type="protein sequence ID" value="CAG6726729.1"/>
    <property type="molecule type" value="Transcribed_RNA"/>
</dbReference>
<dbReference type="InterPro" id="IPR057282">
    <property type="entry name" value="RETREG1-3-like_RHD"/>
</dbReference>
<proteinExistence type="predicted"/>
<dbReference type="GO" id="GO:0005783">
    <property type="term" value="C:endoplasmic reticulum"/>
    <property type="evidence" value="ECO:0007669"/>
    <property type="project" value="UniProtKB-ARBA"/>
</dbReference>
<dbReference type="InterPro" id="IPR052114">
    <property type="entry name" value="ER_autophagy_membrane_reg"/>
</dbReference>
<name>A0A8D8YDU4_9HEMI</name>
<dbReference type="Pfam" id="PF24456">
    <property type="entry name" value="RHD_RETREG1-3"/>
    <property type="match status" value="1"/>
</dbReference>
<feature type="transmembrane region" description="Helical" evidence="5">
    <location>
        <begin position="74"/>
        <end position="95"/>
    </location>
</feature>
<evidence type="ECO:0000256" key="2">
    <source>
        <dbReference type="ARBA" id="ARBA00022692"/>
    </source>
</evidence>
<keyword evidence="2 5" id="KW-0812">Transmembrane</keyword>
<evidence type="ECO:0000256" key="1">
    <source>
        <dbReference type="ARBA" id="ARBA00004141"/>
    </source>
</evidence>
<dbReference type="GO" id="GO:0016020">
    <property type="term" value="C:membrane"/>
    <property type="evidence" value="ECO:0007669"/>
    <property type="project" value="UniProtKB-SubCell"/>
</dbReference>
<accession>A0A8D8YDU4</accession>
<dbReference type="PANTHER" id="PTHR20952:SF0">
    <property type="entry name" value="ADP-RIBOSYLATION FACTOR-LIKE PROTEIN 6-INTERACTING PROTEIN 1"/>
    <property type="match status" value="1"/>
</dbReference>
<dbReference type="AlphaFoldDB" id="A0A8D8YDU4"/>
<reference evidence="7" key="1">
    <citation type="submission" date="2021-05" db="EMBL/GenBank/DDBJ databases">
        <authorList>
            <person name="Alioto T."/>
            <person name="Alioto T."/>
            <person name="Gomez Garrido J."/>
        </authorList>
    </citation>
    <scope>NUCLEOTIDE SEQUENCE</scope>
</reference>
<keyword evidence="4 5" id="KW-0472">Membrane</keyword>
<comment type="subcellular location">
    <subcellularLocation>
        <location evidence="1">Membrane</location>
        <topology evidence="1">Multi-pass membrane protein</topology>
    </subcellularLocation>
</comment>